<dbReference type="GO" id="GO:0003677">
    <property type="term" value="F:DNA binding"/>
    <property type="evidence" value="ECO:0007669"/>
    <property type="project" value="InterPro"/>
</dbReference>
<dbReference type="SMART" id="SM00992">
    <property type="entry name" value="YccV-like"/>
    <property type="match status" value="1"/>
</dbReference>
<gene>
    <name evidence="2" type="primary">si:dkey-261l7.2</name>
</gene>
<accession>A0A665VTK9</accession>
<dbReference type="NCBIfam" id="TIGR02097">
    <property type="entry name" value="yccV"/>
    <property type="match status" value="1"/>
</dbReference>
<reference evidence="2" key="1">
    <citation type="submission" date="2021-04" db="EMBL/GenBank/DDBJ databases">
        <authorList>
            <consortium name="Wellcome Sanger Institute Data Sharing"/>
        </authorList>
    </citation>
    <scope>NUCLEOTIDE SEQUENCE [LARGE SCALE GENOMIC DNA]</scope>
</reference>
<evidence type="ECO:0000259" key="1">
    <source>
        <dbReference type="SMART" id="SM00992"/>
    </source>
</evidence>
<protein>
    <submittedName>
        <fullName evidence="2">Uncharacterized LOC115037681</fullName>
    </submittedName>
</protein>
<dbReference type="Gene3D" id="2.30.30.390">
    <property type="entry name" value="Hemimethylated DNA-binding domain"/>
    <property type="match status" value="1"/>
</dbReference>
<dbReference type="SUPFAM" id="SSF141255">
    <property type="entry name" value="YccV-like"/>
    <property type="match status" value="1"/>
</dbReference>
<proteinExistence type="predicted"/>
<dbReference type="InParanoid" id="A0A665VTK9"/>
<keyword evidence="3" id="KW-1185">Reference proteome</keyword>
<dbReference type="PANTHER" id="PTHR48439">
    <property type="entry name" value="HEMIMETHYLATED DNA-BINDING DOMAIN-CONTAINING PROTEIN"/>
    <property type="match status" value="1"/>
</dbReference>
<reference evidence="2" key="3">
    <citation type="submission" date="2025-09" db="UniProtKB">
        <authorList>
            <consortium name="Ensembl"/>
        </authorList>
    </citation>
    <scope>IDENTIFICATION</scope>
</reference>
<evidence type="ECO:0000313" key="3">
    <source>
        <dbReference type="Proteomes" id="UP000472264"/>
    </source>
</evidence>
<dbReference type="Pfam" id="PF08755">
    <property type="entry name" value="YccV-like"/>
    <property type="match status" value="1"/>
</dbReference>
<dbReference type="OMA" id="ISRWCGS"/>
<dbReference type="Ensembl" id="ENSENLT00000035652.1">
    <property type="protein sequence ID" value="ENSENLP00000034707.1"/>
    <property type="gene ID" value="ENSENLG00000015212.1"/>
</dbReference>
<evidence type="ECO:0000313" key="2">
    <source>
        <dbReference type="Ensembl" id="ENSENLP00000034707.1"/>
    </source>
</evidence>
<sequence length="289" mass="32884">MEEPPLYVNTTEVKLCHFALLSWHKQARQPQCAEGSWGGNTEEFNTREEVRGSQLTAMPRLTGPAVLQLVLLLSAVPAQYLLTRWSGASAAQRYHATTRMLRIWKEWRSSYLNSTAWTTWANQQMSHAMSLVGLGQGEEQAHMLPPVETMLYDNDLGFFGASKTVRSPRPPYVFLRVGEVVLERKGNMVGVVVSWDPELKAPQEWINKMYSSSEGVTAERTPHYKVLFSGPGPSSLLVAYLPQTQLERITGMRPDIPTLEHYFTHFDGERFVMQPWLRELFPEDEINDA</sequence>
<organism evidence="2 3">
    <name type="scientific">Echeneis naucrates</name>
    <name type="common">Live sharksucker</name>
    <dbReference type="NCBI Taxonomy" id="173247"/>
    <lineage>
        <taxon>Eukaryota</taxon>
        <taxon>Metazoa</taxon>
        <taxon>Chordata</taxon>
        <taxon>Craniata</taxon>
        <taxon>Vertebrata</taxon>
        <taxon>Euteleostomi</taxon>
        <taxon>Actinopterygii</taxon>
        <taxon>Neopterygii</taxon>
        <taxon>Teleostei</taxon>
        <taxon>Neoteleostei</taxon>
        <taxon>Acanthomorphata</taxon>
        <taxon>Carangaria</taxon>
        <taxon>Carangiformes</taxon>
        <taxon>Echeneidae</taxon>
        <taxon>Echeneis</taxon>
    </lineage>
</organism>
<dbReference type="PANTHER" id="PTHR48439:SF1">
    <property type="entry name" value="HEMIMETHYLATED DNA-BINDING DOMAIN-CONTAINING PROTEIN"/>
    <property type="match status" value="1"/>
</dbReference>
<dbReference type="Proteomes" id="UP000472264">
    <property type="component" value="Chromosome 24"/>
</dbReference>
<reference evidence="2" key="2">
    <citation type="submission" date="2025-08" db="UniProtKB">
        <authorList>
            <consortium name="Ensembl"/>
        </authorList>
    </citation>
    <scope>IDENTIFICATION</scope>
</reference>
<dbReference type="InterPro" id="IPR036623">
    <property type="entry name" value="Hemimethylated_DNA-bd_sf"/>
</dbReference>
<feature type="domain" description="Hemimethylated DNA-binding" evidence="1">
    <location>
        <begin position="172"/>
        <end position="274"/>
    </location>
</feature>
<dbReference type="AlphaFoldDB" id="A0A665VTK9"/>
<dbReference type="InterPro" id="IPR053189">
    <property type="entry name" value="Clp_protease_adapter_ClpF"/>
</dbReference>
<name>A0A665VTK9_ECHNA</name>
<dbReference type="InterPro" id="IPR011722">
    <property type="entry name" value="Hemimethylated_DNA-bd_dom"/>
</dbReference>